<dbReference type="SMART" id="SM00079">
    <property type="entry name" value="PBPe"/>
    <property type="match status" value="1"/>
</dbReference>
<dbReference type="SUPFAM" id="SSF53822">
    <property type="entry name" value="Periplasmic binding protein-like I"/>
    <property type="match status" value="1"/>
</dbReference>
<keyword evidence="3 16" id="KW-0812">Transmembrane</keyword>
<feature type="transmembrane region" description="Helical" evidence="16">
    <location>
        <begin position="686"/>
        <end position="709"/>
    </location>
</feature>
<dbReference type="Gene3D" id="1.10.287.70">
    <property type="match status" value="1"/>
</dbReference>
<dbReference type="SUPFAM" id="SSF53850">
    <property type="entry name" value="Periplasmic binding protein-like II"/>
    <property type="match status" value="1"/>
</dbReference>
<dbReference type="Pfam" id="PF10613">
    <property type="entry name" value="Lig_chan-Glu_bd"/>
    <property type="match status" value="1"/>
</dbReference>
<organism evidence="19">
    <name type="scientific">Euplokamis dunlapae</name>
    <dbReference type="NCBI Taxonomy" id="1403701"/>
    <lineage>
        <taxon>Eukaryota</taxon>
        <taxon>Metazoa</taxon>
        <taxon>Ctenophora</taxon>
        <taxon>Tentaculata</taxon>
        <taxon>Cydippida</taxon>
        <taxon>Euplokamidae</taxon>
        <taxon>Euplokamis</taxon>
    </lineage>
</organism>
<feature type="transmembrane region" description="Helical" evidence="16">
    <location>
        <begin position="573"/>
        <end position="592"/>
    </location>
</feature>
<dbReference type="AlphaFoldDB" id="V9PPX5"/>
<evidence type="ECO:0000259" key="18">
    <source>
        <dbReference type="SMART" id="SM00918"/>
    </source>
</evidence>
<dbReference type="SMART" id="SM00918">
    <property type="entry name" value="Lig_chan-Glu_bd"/>
    <property type="match status" value="1"/>
</dbReference>
<dbReference type="GO" id="GO:0015276">
    <property type="term" value="F:ligand-gated monoatomic ion channel activity"/>
    <property type="evidence" value="ECO:0007669"/>
    <property type="project" value="InterPro"/>
</dbReference>
<keyword evidence="13" id="KW-0407">Ion channel</keyword>
<feature type="transmembrane region" description="Helical" evidence="16">
    <location>
        <begin position="6"/>
        <end position="29"/>
    </location>
</feature>
<feature type="region of interest" description="Disordered" evidence="15">
    <location>
        <begin position="971"/>
        <end position="991"/>
    </location>
</feature>
<dbReference type="InterPro" id="IPR019594">
    <property type="entry name" value="Glu/Gly-bd"/>
</dbReference>
<evidence type="ECO:0000256" key="7">
    <source>
        <dbReference type="ARBA" id="ARBA00023065"/>
    </source>
</evidence>
<dbReference type="PANTHER" id="PTHR18966">
    <property type="entry name" value="IONOTROPIC GLUTAMATE RECEPTOR"/>
    <property type="match status" value="1"/>
</dbReference>
<dbReference type="GO" id="GO:0043226">
    <property type="term" value="C:organelle"/>
    <property type="evidence" value="ECO:0007669"/>
    <property type="project" value="UniProtKB-ARBA"/>
</dbReference>
<keyword evidence="6" id="KW-0175">Coiled coil</keyword>
<evidence type="ECO:0000256" key="16">
    <source>
        <dbReference type="SAM" id="Phobius"/>
    </source>
</evidence>
<evidence type="ECO:0000256" key="12">
    <source>
        <dbReference type="ARBA" id="ARBA00023286"/>
    </source>
</evidence>
<evidence type="ECO:0000256" key="10">
    <source>
        <dbReference type="ARBA" id="ARBA00023180"/>
    </source>
</evidence>
<evidence type="ECO:0000256" key="14">
    <source>
        <dbReference type="ARBA" id="ARBA00034100"/>
    </source>
</evidence>
<name>V9PPX5_9METZ</name>
<proteinExistence type="evidence at transcript level"/>
<dbReference type="FunFam" id="3.40.190.10:FF:000078">
    <property type="entry name" value="glutamate receptor ionotropic, NMDA 3B"/>
    <property type="match status" value="1"/>
</dbReference>
<feature type="domain" description="Ionotropic glutamate receptor C-terminal" evidence="17">
    <location>
        <begin position="445"/>
        <end position="840"/>
    </location>
</feature>
<evidence type="ECO:0000256" key="8">
    <source>
        <dbReference type="ARBA" id="ARBA00023136"/>
    </source>
</evidence>
<evidence type="ECO:0000256" key="13">
    <source>
        <dbReference type="ARBA" id="ARBA00023303"/>
    </source>
</evidence>
<protein>
    <submittedName>
        <fullName evidence="19">Putative ionotropic glutamate receptor</fullName>
    </submittedName>
</protein>
<dbReference type="Gene3D" id="3.40.50.2300">
    <property type="match status" value="2"/>
</dbReference>
<evidence type="ECO:0000256" key="5">
    <source>
        <dbReference type="ARBA" id="ARBA00023018"/>
    </source>
</evidence>
<dbReference type="InterPro" id="IPR015683">
    <property type="entry name" value="Ionotropic_Glu_rcpt"/>
</dbReference>
<accession>V9PPX5</accession>
<feature type="non-terminal residue" evidence="19">
    <location>
        <position position="1"/>
    </location>
</feature>
<keyword evidence="10" id="KW-0325">Glycoprotein</keyword>
<dbReference type="InterPro" id="IPR001320">
    <property type="entry name" value="Iontro_rcpt_C"/>
</dbReference>
<keyword evidence="9 19" id="KW-0675">Receptor</keyword>
<keyword evidence="5" id="KW-0770">Synapse</keyword>
<dbReference type="EMBL" id="KF317426">
    <property type="protein sequence ID" value="AHA51358.2"/>
    <property type="molecule type" value="mRNA"/>
</dbReference>
<keyword evidence="7" id="KW-0406">Ion transport</keyword>
<dbReference type="Pfam" id="PF01094">
    <property type="entry name" value="ANF_receptor"/>
    <property type="match status" value="1"/>
</dbReference>
<keyword evidence="8 16" id="KW-0472">Membrane</keyword>
<reference evidence="19" key="2">
    <citation type="submission" date="2016-09" db="EMBL/GenBank/DDBJ databases">
        <authorList>
            <person name="Capua I."/>
            <person name="De Benedictis P."/>
            <person name="Joannis T."/>
            <person name="Lombin L.H."/>
            <person name="Cattoli G."/>
        </authorList>
    </citation>
    <scope>NUCLEOTIDE SEQUENCE</scope>
    <source>
        <strain evidence="19">V3144D2</strain>
    </source>
</reference>
<keyword evidence="4 16" id="KW-1133">Transmembrane helix</keyword>
<accession>V9PP51</accession>
<evidence type="ECO:0000256" key="4">
    <source>
        <dbReference type="ARBA" id="ARBA00022989"/>
    </source>
</evidence>
<evidence type="ECO:0000256" key="15">
    <source>
        <dbReference type="SAM" id="MobiDB-lite"/>
    </source>
</evidence>
<sequence length="1013" mass="114072">LILIEHYVMGGCSLFLLFVWYVQLSDAFISSARSVKIREINVGIIDRGAKYKDVFDFSLDYVNNLGILPNTKLVPVYRSVNNKPLETTKIVFELLQTGVLCIISLAPSSITQLVANFANEKNVPVVAVTASDPLLENAALRPYLLRISPSDKQQSSAISDILSHFKWLHFSIMTSYDSYGIHGVSGIQQSASSRNWKVLNIQHFNGFDDEGNLNVTKELSRIYKSESRIIVLNCGAKAAGQILAQAEKFGLASEGYAWIVTDGVTGNFNELKSPTHYFGQYLDGLIGTQPATNDGLLYKWFITEFSKKYNRRKTDITPFATLAFDSVYVVAQAIDNYLMDGHVMRLQNLDAFNFVGEGGTFQNGSMFYNYLKNVTVNGASKKLTFGPTGEISNAKYDIVNFDNDYFQQVGYWTPIDKFVVTRPVMFAGRTFEPPEYQLKNLKGRHLRLGIDVDPPFVISKSARCRGSHCYSGYCIDMVELLAKDLEFTYDFYLPSDGTWGGYDAERDAWTGIFSDLLERRIDIATVHMSINSIREQSIDFSVPFMQAGLTVIIKGEEETSDGYFFLSPFSSDVLYAIGAGVLAVIIVVWVYSRVSPFGLYWRKKFALMSCKCTTCKVRRSLGRQYDKHDKCAVDNLEKEDDTLGTHRLPVDHLNMPNSSWIVVASLLNQDPVVSWPTSLPGRIVLLFWWLVVMVVLAMYTANLAAFLTITKMTTGLTKIEDLLTQSKYTWGTVKDTHPEVALNNSVRQDFREIIRRQNPVNNTDDGFHRVLTDNYAFIYESPIFNYMKRKHCQLEEIASGEFLSFDYAFGFPPDSPYIDIINRALLRLQENSRLDTLWEGILQNTGQCPPREPPSARLTLQSLNGVFTVLGMGLIISVFALLGEYCFVVYRDVNGETVGLPNDERPKSISAALYRRLKYLIWDLTEPLRSKSDVSEKLGEQLHCESHPMIQIGDQNPEEWVGKNGGLHEKSIGGGSLHSRSHSHHSPLGSNINVEVDDTLLEHRTSSNNVSKI</sequence>
<evidence type="ECO:0000256" key="3">
    <source>
        <dbReference type="ARBA" id="ARBA00022692"/>
    </source>
</evidence>
<keyword evidence="11" id="KW-0628">Postsynaptic cell membrane</keyword>
<keyword evidence="2" id="KW-0813">Transport</keyword>
<dbReference type="GO" id="GO:0045211">
    <property type="term" value="C:postsynaptic membrane"/>
    <property type="evidence" value="ECO:0007669"/>
    <property type="project" value="UniProtKB-SubCell"/>
</dbReference>
<dbReference type="Gene3D" id="3.40.190.10">
    <property type="entry name" value="Periplasmic binding protein-like II"/>
    <property type="match status" value="1"/>
</dbReference>
<evidence type="ECO:0000256" key="11">
    <source>
        <dbReference type="ARBA" id="ARBA00023257"/>
    </source>
</evidence>
<evidence type="ECO:0000256" key="6">
    <source>
        <dbReference type="ARBA" id="ARBA00023054"/>
    </source>
</evidence>
<feature type="domain" description="Ionotropic glutamate receptor L-glutamate and glycine-binding" evidence="18">
    <location>
        <begin position="455"/>
        <end position="518"/>
    </location>
</feature>
<keyword evidence="12" id="KW-1071">Ligand-gated ion channel</keyword>
<evidence type="ECO:0000256" key="9">
    <source>
        <dbReference type="ARBA" id="ARBA00023170"/>
    </source>
</evidence>
<dbReference type="Pfam" id="PF00060">
    <property type="entry name" value="Lig_chan"/>
    <property type="match status" value="1"/>
</dbReference>
<dbReference type="InterPro" id="IPR001828">
    <property type="entry name" value="ANF_lig-bd_rcpt"/>
</dbReference>
<dbReference type="InterPro" id="IPR028082">
    <property type="entry name" value="Peripla_BP_I"/>
</dbReference>
<evidence type="ECO:0000256" key="1">
    <source>
        <dbReference type="ARBA" id="ARBA00004141"/>
    </source>
</evidence>
<evidence type="ECO:0000313" key="19">
    <source>
        <dbReference type="EMBL" id="AHA51358.2"/>
    </source>
</evidence>
<evidence type="ECO:0000259" key="17">
    <source>
        <dbReference type="SMART" id="SM00079"/>
    </source>
</evidence>
<feature type="transmembrane region" description="Helical" evidence="16">
    <location>
        <begin position="863"/>
        <end position="882"/>
    </location>
</feature>
<evidence type="ECO:0000256" key="2">
    <source>
        <dbReference type="ARBA" id="ARBA00022448"/>
    </source>
</evidence>
<reference evidence="19" key="1">
    <citation type="journal article" date="2013" name="Science">
        <title>The genome of the ctenophore Mnemiopsis leidyi and its implications for cell type evolution.</title>
        <authorList>
            <consortium name="NISC Comparative Sequencing Program"/>
            <person name="Ryan J.F."/>
            <person name="Pang K."/>
            <person name="Schnitzler C.E."/>
            <person name="Nguyen A.D."/>
            <person name="Moreland R.T."/>
            <person name="Simmons D.K."/>
            <person name="Koch B.J."/>
            <person name="Francis W.R."/>
            <person name="Havlak P."/>
            <person name="Smith S.A."/>
            <person name="Putnam N.H."/>
            <person name="Haddock S.H."/>
            <person name="Dunn C.W."/>
            <person name="Wolfsberg T.G."/>
            <person name="Mullikin J.C."/>
            <person name="Martindale M.Q."/>
            <person name="Baxevanis A.D."/>
        </authorList>
    </citation>
    <scope>NUCLEOTIDE SEQUENCE</scope>
    <source>
        <strain evidence="19">V3144D2</strain>
    </source>
</reference>
<comment type="subcellular location">
    <subcellularLocation>
        <location evidence="1">Membrane</location>
        <topology evidence="1">Multi-pass membrane protein</topology>
    </subcellularLocation>
    <subcellularLocation>
        <location evidence="14">Postsynaptic cell membrane</location>
    </subcellularLocation>
</comment>